<reference evidence="2 3" key="1">
    <citation type="submission" date="2013-03" db="EMBL/GenBank/DDBJ databases">
        <title>The Genome Sequence of Phialophora europaea CBS 101466.</title>
        <authorList>
            <consortium name="The Broad Institute Genomics Platform"/>
            <person name="Cuomo C."/>
            <person name="de Hoog S."/>
            <person name="Gorbushina A."/>
            <person name="Walker B."/>
            <person name="Young S.K."/>
            <person name="Zeng Q."/>
            <person name="Gargeya S."/>
            <person name="Fitzgerald M."/>
            <person name="Haas B."/>
            <person name="Abouelleil A."/>
            <person name="Allen A.W."/>
            <person name="Alvarado L."/>
            <person name="Arachchi H.M."/>
            <person name="Berlin A.M."/>
            <person name="Chapman S.B."/>
            <person name="Gainer-Dewar J."/>
            <person name="Goldberg J."/>
            <person name="Griggs A."/>
            <person name="Gujja S."/>
            <person name="Hansen M."/>
            <person name="Howarth C."/>
            <person name="Imamovic A."/>
            <person name="Ireland A."/>
            <person name="Larimer J."/>
            <person name="McCowan C."/>
            <person name="Murphy C."/>
            <person name="Pearson M."/>
            <person name="Poon T.W."/>
            <person name="Priest M."/>
            <person name="Roberts A."/>
            <person name="Saif S."/>
            <person name="Shea T."/>
            <person name="Sisk P."/>
            <person name="Sykes S."/>
            <person name="Wortman J."/>
            <person name="Nusbaum C."/>
            <person name="Birren B."/>
        </authorList>
    </citation>
    <scope>NUCLEOTIDE SEQUENCE [LARGE SCALE GENOMIC DNA]</scope>
    <source>
        <strain evidence="2 3">CBS 101466</strain>
    </source>
</reference>
<accession>W2RPZ2</accession>
<sequence length="204" mass="22030">MLRRWDMALDVERAPGALSTRAELAYHNAKLESRNFRYTTPVIRPIPRDLAASPALASKAFRLMTVPKALHNEVDALLHLRETAGLGLPLIIREPRLTSCTPDHLPDVFGAVPYVDVIRCAEHGALILSHDVPATWVPAYWTISSPSSPLMSKTHAPAATRHSQVIDTTGAGNCFLGGYAIGFVTTGDPIQAAHFGSVASSFVV</sequence>
<dbReference type="Gene3D" id="3.40.1190.20">
    <property type="match status" value="1"/>
</dbReference>
<dbReference type="STRING" id="1220924.W2RPZ2"/>
<dbReference type="InterPro" id="IPR011611">
    <property type="entry name" value="PfkB_dom"/>
</dbReference>
<dbReference type="HOGENOM" id="CLU_1343197_0_0_1"/>
<dbReference type="SUPFAM" id="SSF53613">
    <property type="entry name" value="Ribokinase-like"/>
    <property type="match status" value="1"/>
</dbReference>
<name>W2RPZ2_CYPE1</name>
<dbReference type="Proteomes" id="UP000030752">
    <property type="component" value="Unassembled WGS sequence"/>
</dbReference>
<organism evidence="2 3">
    <name type="scientific">Cyphellophora europaea (strain CBS 101466)</name>
    <name type="common">Phialophora europaea</name>
    <dbReference type="NCBI Taxonomy" id="1220924"/>
    <lineage>
        <taxon>Eukaryota</taxon>
        <taxon>Fungi</taxon>
        <taxon>Dikarya</taxon>
        <taxon>Ascomycota</taxon>
        <taxon>Pezizomycotina</taxon>
        <taxon>Eurotiomycetes</taxon>
        <taxon>Chaetothyriomycetidae</taxon>
        <taxon>Chaetothyriales</taxon>
        <taxon>Cyphellophoraceae</taxon>
        <taxon>Cyphellophora</taxon>
    </lineage>
</organism>
<proteinExistence type="predicted"/>
<dbReference type="OrthoDB" id="497927at2759"/>
<gene>
    <name evidence="2" type="ORF">HMPREF1541_06628</name>
</gene>
<dbReference type="VEuPathDB" id="FungiDB:HMPREF1541_06628"/>
<evidence type="ECO:0000259" key="1">
    <source>
        <dbReference type="Pfam" id="PF00294"/>
    </source>
</evidence>
<dbReference type="AlphaFoldDB" id="W2RPZ2"/>
<dbReference type="GeneID" id="19973967"/>
<keyword evidence="3" id="KW-1185">Reference proteome</keyword>
<protein>
    <recommendedName>
        <fullName evidence="1">Carbohydrate kinase PfkB domain-containing protein</fullName>
    </recommendedName>
</protein>
<evidence type="ECO:0000313" key="3">
    <source>
        <dbReference type="Proteomes" id="UP000030752"/>
    </source>
</evidence>
<dbReference type="PANTHER" id="PTHR47098:SF1">
    <property type="entry name" value="PFKB FAMILY CARBOHYDRATE KINASE SUPERFAMILY (AFU_ORTHOLOGUE AFUA_4G09500)"/>
    <property type="match status" value="1"/>
</dbReference>
<dbReference type="PANTHER" id="PTHR47098">
    <property type="entry name" value="PROTEIN MAK32"/>
    <property type="match status" value="1"/>
</dbReference>
<dbReference type="InterPro" id="IPR029056">
    <property type="entry name" value="Ribokinase-like"/>
</dbReference>
<dbReference type="Pfam" id="PF00294">
    <property type="entry name" value="PfkB"/>
    <property type="match status" value="1"/>
</dbReference>
<dbReference type="InParanoid" id="W2RPZ2"/>
<evidence type="ECO:0000313" key="2">
    <source>
        <dbReference type="EMBL" id="ETN38591.1"/>
    </source>
</evidence>
<dbReference type="EMBL" id="KB822722">
    <property type="protein sequence ID" value="ETN38591.1"/>
    <property type="molecule type" value="Genomic_DNA"/>
</dbReference>
<feature type="domain" description="Carbohydrate kinase PfkB" evidence="1">
    <location>
        <begin position="157"/>
        <end position="204"/>
    </location>
</feature>
<dbReference type="RefSeq" id="XP_008719180.1">
    <property type="nucleotide sequence ID" value="XM_008720958.1"/>
</dbReference>